<sequence>MKTTKLVIGVISIILSLLLLFQSSIAELVNDIENKAETDRITGMLLAFSLLVAGIVAITTKNSSGNGNFIAAGFYIAGGYGNLYIWTVLSIIFGAVFVIGDPKIRKNNQNTN</sequence>
<keyword evidence="1" id="KW-0812">Transmembrane</keyword>
<evidence type="ECO:0000313" key="2">
    <source>
        <dbReference type="EMBL" id="OEG19500.1"/>
    </source>
</evidence>
<dbReference type="RefSeq" id="WP_069633838.1">
    <property type="nucleotide sequence ID" value="NZ_JXKZ01000003.1"/>
</dbReference>
<name>A0A1E5H495_9ENTE</name>
<comment type="caution">
    <text evidence="2">The sequence shown here is derived from an EMBL/GenBank/DDBJ whole genome shotgun (WGS) entry which is preliminary data.</text>
</comment>
<evidence type="ECO:0000313" key="3">
    <source>
        <dbReference type="Proteomes" id="UP000094764"/>
    </source>
</evidence>
<evidence type="ECO:0000256" key="1">
    <source>
        <dbReference type="SAM" id="Phobius"/>
    </source>
</evidence>
<proteinExistence type="predicted"/>
<accession>A0A1E5H495</accession>
<keyword evidence="1" id="KW-0472">Membrane</keyword>
<gene>
    <name evidence="2" type="ORF">BCR23_02080</name>
</gene>
<protein>
    <submittedName>
        <fullName evidence="2">Uncharacterized protein</fullName>
    </submittedName>
</protein>
<reference evidence="3" key="1">
    <citation type="submission" date="2016-09" db="EMBL/GenBank/DDBJ databases">
        <authorList>
            <person name="Gulvik C.A."/>
        </authorList>
    </citation>
    <scope>NUCLEOTIDE SEQUENCE [LARGE SCALE GENOMIC DNA]</scope>
    <source>
        <strain evidence="3">LMG 26306</strain>
    </source>
</reference>
<feature type="transmembrane region" description="Helical" evidence="1">
    <location>
        <begin position="6"/>
        <end position="29"/>
    </location>
</feature>
<keyword evidence="1" id="KW-1133">Transmembrane helix</keyword>
<feature type="transmembrane region" description="Helical" evidence="1">
    <location>
        <begin position="41"/>
        <end position="60"/>
    </location>
</feature>
<dbReference type="OrthoDB" id="2005058at2"/>
<feature type="transmembrane region" description="Helical" evidence="1">
    <location>
        <begin position="72"/>
        <end position="99"/>
    </location>
</feature>
<dbReference type="Proteomes" id="UP000094764">
    <property type="component" value="Unassembled WGS sequence"/>
</dbReference>
<dbReference type="STRING" id="903983.BCR23_02080"/>
<dbReference type="AlphaFoldDB" id="A0A1E5H495"/>
<keyword evidence="3" id="KW-1185">Reference proteome</keyword>
<dbReference type="EMBL" id="MIKB01000001">
    <property type="protein sequence ID" value="OEG19500.1"/>
    <property type="molecule type" value="Genomic_DNA"/>
</dbReference>
<organism evidence="2 3">
    <name type="scientific">Enterococcus quebecensis</name>
    <dbReference type="NCBI Taxonomy" id="903983"/>
    <lineage>
        <taxon>Bacteria</taxon>
        <taxon>Bacillati</taxon>
        <taxon>Bacillota</taxon>
        <taxon>Bacilli</taxon>
        <taxon>Lactobacillales</taxon>
        <taxon>Enterococcaceae</taxon>
        <taxon>Enterococcus</taxon>
    </lineage>
</organism>